<dbReference type="EMBL" id="FOYL01000018">
    <property type="protein sequence ID" value="SFR29320.1"/>
    <property type="molecule type" value="Genomic_DNA"/>
</dbReference>
<accession>A0A1I6FH88</accession>
<dbReference type="Proteomes" id="UP000198583">
    <property type="component" value="Unassembled WGS sequence"/>
</dbReference>
<dbReference type="PROSITE" id="PS51186">
    <property type="entry name" value="GNAT"/>
    <property type="match status" value="1"/>
</dbReference>
<protein>
    <submittedName>
        <fullName evidence="2">Acetyltransferase (GNAT) family protein</fullName>
    </submittedName>
</protein>
<dbReference type="RefSeq" id="WP_093605741.1">
    <property type="nucleotide sequence ID" value="NZ_FOYL01000018.1"/>
</dbReference>
<proteinExistence type="predicted"/>
<evidence type="ECO:0000313" key="2">
    <source>
        <dbReference type="EMBL" id="SFR29320.1"/>
    </source>
</evidence>
<keyword evidence="2" id="KW-0808">Transferase</keyword>
<dbReference type="CDD" id="cd04301">
    <property type="entry name" value="NAT_SF"/>
    <property type="match status" value="1"/>
</dbReference>
<organism evidence="2 3">
    <name type="scientific">Lentzea waywayandensis</name>
    <dbReference type="NCBI Taxonomy" id="84724"/>
    <lineage>
        <taxon>Bacteria</taxon>
        <taxon>Bacillati</taxon>
        <taxon>Actinomycetota</taxon>
        <taxon>Actinomycetes</taxon>
        <taxon>Pseudonocardiales</taxon>
        <taxon>Pseudonocardiaceae</taxon>
        <taxon>Lentzea</taxon>
    </lineage>
</organism>
<dbReference type="AlphaFoldDB" id="A0A1I6FH88"/>
<name>A0A1I6FH88_9PSEU</name>
<dbReference type="Pfam" id="PF13508">
    <property type="entry name" value="Acetyltransf_7"/>
    <property type="match status" value="1"/>
</dbReference>
<evidence type="ECO:0000259" key="1">
    <source>
        <dbReference type="PROSITE" id="PS51186"/>
    </source>
</evidence>
<dbReference type="SUPFAM" id="SSF55729">
    <property type="entry name" value="Acyl-CoA N-acyltransferases (Nat)"/>
    <property type="match status" value="1"/>
</dbReference>
<dbReference type="InterPro" id="IPR000182">
    <property type="entry name" value="GNAT_dom"/>
</dbReference>
<keyword evidence="3" id="KW-1185">Reference proteome</keyword>
<dbReference type="OrthoDB" id="4966223at2"/>
<feature type="domain" description="N-acetyltransferase" evidence="1">
    <location>
        <begin position="428"/>
        <end position="574"/>
    </location>
</feature>
<evidence type="ECO:0000313" key="3">
    <source>
        <dbReference type="Proteomes" id="UP000198583"/>
    </source>
</evidence>
<gene>
    <name evidence="2" type="ORF">SAMN04488564_118120</name>
</gene>
<dbReference type="STRING" id="84724.SAMN04488564_118120"/>
<sequence>MRFRYEVVCRWYDDNEHSDEVLARVVDVDGLFADIVPPERERLVLRGCTVAPDELTGDFHLDINGSPGSQWWHLGDLVVHAVLPDGDVVASACVTQLIDGEDFGALPVRYALFKDLRESGTCRVVEGFPRSFDSVWPPVTLIGCDNPGLFRSEPREDARGPYVGLRALDPSGRIVAHAGVVLDVTSVTTSAVGGGLFDVVLDQSRYNECSMVGQRPEPAARAVWRSWQEGIPAERNLWAPLDPHGRMWWNEIAANAPRTKPTAGVHHVDGTYATDEYGVHLALSEALVGPGRFLGGVHSITGMYEEWWFVPGITLVWHDPDVALDAVPERFFGLLKYLRRNGVEVHFEPSEPDFEDRLDDSVELGALVDRWITGWARAAELDPPYAMLDNWHLWADLPGRAEERILAGDALVAEHAEDVELQSVPTWLTVPTHSPAEVTRLVQEAGLVPREPETFMRRGLFDHPAPKPPDGYSVRVTPGDVIEVVVTFDGEEAASGLIAVVGEDAVPHRIATKPEHRRRGLGSVVMGVLAREAVKAGASDGLLFATADGLRLYRKLGWETISDVVIATNGEEKA</sequence>
<dbReference type="GO" id="GO:0016747">
    <property type="term" value="F:acyltransferase activity, transferring groups other than amino-acyl groups"/>
    <property type="evidence" value="ECO:0007669"/>
    <property type="project" value="InterPro"/>
</dbReference>
<dbReference type="InterPro" id="IPR016181">
    <property type="entry name" value="Acyl_CoA_acyltransferase"/>
</dbReference>
<dbReference type="Gene3D" id="3.40.630.30">
    <property type="match status" value="1"/>
</dbReference>
<reference evidence="3" key="1">
    <citation type="submission" date="2016-10" db="EMBL/GenBank/DDBJ databases">
        <authorList>
            <person name="Varghese N."/>
            <person name="Submissions S."/>
        </authorList>
    </citation>
    <scope>NUCLEOTIDE SEQUENCE [LARGE SCALE GENOMIC DNA]</scope>
    <source>
        <strain evidence="3">DSM 44232</strain>
    </source>
</reference>